<name>A0A7I9V5U9_9ACTN</name>
<dbReference type="GO" id="GO:0008688">
    <property type="term" value="F:3-(3-hydroxyphenyl)propionate hydroxylase activity"/>
    <property type="evidence" value="ECO:0007669"/>
    <property type="project" value="TreeGrafter"/>
</dbReference>
<protein>
    <submittedName>
        <fullName evidence="3">3-(3-hydroxyphenyl)propionate hydroxylase</fullName>
    </submittedName>
</protein>
<dbReference type="InterPro" id="IPR036188">
    <property type="entry name" value="FAD/NAD-bd_sf"/>
</dbReference>
<sequence length="513" mass="56055">MRTNADVAIVGFGPAGAMLASLLGQRGHTVVAMDKFPKPYELPRMSTLDGEVARLLQHAADPKEALAESLPERLVELWGADGERKGHFDWDYKRAGHMSHLSLHQPNIEAAMAHRIAQHPNVDVRWGRTAVDLVDITDGGATVVATTEDGTTEEVRATYVIGMDGASSFVREKLGIDLEVLHVHDDQWILTDYDVLEPLPNNLEERVYFDLEFTQPYFYAPNGVGRVRTDVRVIPGTDIDDELTEERGLQFMEEHVGVPRTSIRQTRRKLYRFRSQIATSMRKGRVFIGGDAAHAMTPYMGQGACTAMRDAANLAWKLDLVLSGRADAGLLDSYEPERLGQGRFFVEGSYAAFKMINPATEAEAAERDAYLEATGGDVTPPIPPIGGGVGLRTVDGDAAPQAGEVAPQGVVTIDGRTELLDDVVGYGFHLVSTLPIDEVLTAEQSARLAELGVIEVKLGDVVDADGTYRDYFEKWSATSLISRPDGYVFGLADSADDLRALVDHLLDQIPVLA</sequence>
<dbReference type="SUPFAM" id="SSF51905">
    <property type="entry name" value="FAD/NAD(P)-binding domain"/>
    <property type="match status" value="1"/>
</dbReference>
<accession>A0A7I9V5U9</accession>
<dbReference type="Pfam" id="PF01494">
    <property type="entry name" value="FAD_binding_3"/>
    <property type="match status" value="1"/>
</dbReference>
<dbReference type="Proteomes" id="UP000444960">
    <property type="component" value="Unassembled WGS sequence"/>
</dbReference>
<dbReference type="AlphaFoldDB" id="A0A7I9V5U9"/>
<dbReference type="NCBIfam" id="NF004829">
    <property type="entry name" value="PRK06183.1-3"/>
    <property type="match status" value="1"/>
</dbReference>
<proteinExistence type="predicted"/>
<dbReference type="GO" id="GO:0019622">
    <property type="term" value="P:3-(3-hydroxy)phenylpropionate catabolic process"/>
    <property type="evidence" value="ECO:0007669"/>
    <property type="project" value="TreeGrafter"/>
</dbReference>
<dbReference type="PANTHER" id="PTHR43476">
    <property type="entry name" value="3-(3-HYDROXY-PHENYL)PROPIONATE/3-HYDROXYCINNAMIC ACID HYDROXYLASE"/>
    <property type="match status" value="1"/>
</dbReference>
<keyword evidence="5" id="KW-1185">Reference proteome</keyword>
<evidence type="ECO:0000313" key="4">
    <source>
        <dbReference type="EMBL" id="GEE04090.1"/>
    </source>
</evidence>
<dbReference type="Gene3D" id="3.30.70.2450">
    <property type="match status" value="1"/>
</dbReference>
<evidence type="ECO:0000313" key="3">
    <source>
        <dbReference type="EMBL" id="GEE00798.1"/>
    </source>
</evidence>
<dbReference type="PANTHER" id="PTHR43476:SF3">
    <property type="entry name" value="FAD-BINDING MONOOXYGENASE"/>
    <property type="match status" value="1"/>
</dbReference>
<dbReference type="Gene3D" id="3.50.50.60">
    <property type="entry name" value="FAD/NAD(P)-binding domain"/>
    <property type="match status" value="1"/>
</dbReference>
<dbReference type="InterPro" id="IPR050631">
    <property type="entry name" value="PheA/TfdB_FAD_monoxygenase"/>
</dbReference>
<dbReference type="PRINTS" id="PR00420">
    <property type="entry name" value="RNGMNOXGNASE"/>
</dbReference>
<dbReference type="EMBL" id="BJOV01000003">
    <property type="protein sequence ID" value="GEE00798.1"/>
    <property type="molecule type" value="Genomic_DNA"/>
</dbReference>
<feature type="domain" description="FAD-binding" evidence="2">
    <location>
        <begin position="5"/>
        <end position="341"/>
    </location>
</feature>
<dbReference type="InterPro" id="IPR002938">
    <property type="entry name" value="FAD-bd"/>
</dbReference>
<keyword evidence="1" id="KW-0560">Oxidoreductase</keyword>
<reference evidence="5" key="1">
    <citation type="submission" date="2019-06" db="EMBL/GenBank/DDBJ databases">
        <title>Gordonia isolated from sludge of a wastewater treatment plant.</title>
        <authorList>
            <person name="Tamura T."/>
            <person name="Aoyama K."/>
            <person name="Kang Y."/>
            <person name="Saito S."/>
            <person name="Akiyama N."/>
            <person name="Yazawa K."/>
            <person name="Gonoi T."/>
            <person name="Mikami Y."/>
        </authorList>
    </citation>
    <scope>NUCLEOTIDE SEQUENCE [LARGE SCALE GENOMIC DNA]</scope>
    <source>
        <strain evidence="5">NBRC 107696</strain>
    </source>
</reference>
<comment type="caution">
    <text evidence="3">The sequence shown here is derived from an EMBL/GenBank/DDBJ whole genome shotgun (WGS) entry which is preliminary data.</text>
</comment>
<evidence type="ECO:0000259" key="2">
    <source>
        <dbReference type="Pfam" id="PF01494"/>
    </source>
</evidence>
<dbReference type="OrthoDB" id="8670884at2"/>
<reference evidence="3" key="2">
    <citation type="journal article" date="2020" name="Int. J. Syst. Evol. Microbiol.">
        <title>Gordonia crocea sp. nov. and Gordonia spumicola sp. nov. isolated from sludge of a wastewater treatment plant.</title>
        <authorList>
            <person name="Tamura T."/>
            <person name="Saito S."/>
            <person name="Hamada M."/>
            <person name="Kang Y."/>
            <person name="Hoshino Y."/>
            <person name="Gonoi T."/>
            <person name="Mikami Y."/>
            <person name="Yaguchi T."/>
        </authorList>
    </citation>
    <scope>NUCLEOTIDE SEQUENCE</scope>
    <source>
        <strain evidence="3">NBRC 107696</strain>
    </source>
</reference>
<organism evidence="3 5">
    <name type="scientific">Gordonia spumicola</name>
    <dbReference type="NCBI Taxonomy" id="589161"/>
    <lineage>
        <taxon>Bacteria</taxon>
        <taxon>Bacillati</taxon>
        <taxon>Actinomycetota</taxon>
        <taxon>Actinomycetes</taxon>
        <taxon>Mycobacteriales</taxon>
        <taxon>Gordoniaceae</taxon>
        <taxon>Gordonia</taxon>
    </lineage>
</organism>
<dbReference type="RefSeq" id="WP_161894690.1">
    <property type="nucleotide sequence ID" value="NZ_BJOV01000003.1"/>
</dbReference>
<evidence type="ECO:0000256" key="1">
    <source>
        <dbReference type="ARBA" id="ARBA00023002"/>
    </source>
</evidence>
<dbReference type="EMBL" id="BJOV01000006">
    <property type="protein sequence ID" value="GEE04090.1"/>
    <property type="molecule type" value="Genomic_DNA"/>
</dbReference>
<gene>
    <name evidence="3" type="primary">mhpA_1</name>
    <name evidence="4" type="synonym">mhpA_3</name>
    <name evidence="3" type="ORF">nbrc107696_12440</name>
    <name evidence="4" type="ORF">nbrc107696_45360</name>
</gene>
<dbReference type="GO" id="GO:0071949">
    <property type="term" value="F:FAD binding"/>
    <property type="evidence" value="ECO:0007669"/>
    <property type="project" value="InterPro"/>
</dbReference>
<evidence type="ECO:0000313" key="5">
    <source>
        <dbReference type="Proteomes" id="UP000444960"/>
    </source>
</evidence>